<accession>A0A8S1JNU1</accession>
<comment type="caution">
    <text evidence="1">The sequence shown here is derived from an EMBL/GenBank/DDBJ whole genome shotgun (WGS) entry which is preliminary data.</text>
</comment>
<proteinExistence type="predicted"/>
<sequence length="210" mass="25102">MKQHKKIKLSKQIKKLNLNLRFMQQQNLQGKIIQGLVLYPDNWYDKIQQFKAYSLSIRFYFSSRHRITKQQTFQRGHDNQISVIIVSRTGDNIVSGQKKYIVFQAEIIVWDFKDRRMILIGTLGQRSLYMDSKQRSYQLSLVYNQSYEKMIAVLNTGVQILAIDKQNIKLLCMDIQRFNPLILILEVPKELQFCCNQQKLYILLFWNNDW</sequence>
<organism evidence="1 2">
    <name type="scientific">Paramecium primaurelia</name>
    <dbReference type="NCBI Taxonomy" id="5886"/>
    <lineage>
        <taxon>Eukaryota</taxon>
        <taxon>Sar</taxon>
        <taxon>Alveolata</taxon>
        <taxon>Ciliophora</taxon>
        <taxon>Intramacronucleata</taxon>
        <taxon>Oligohymenophorea</taxon>
        <taxon>Peniculida</taxon>
        <taxon>Parameciidae</taxon>
        <taxon>Paramecium</taxon>
    </lineage>
</organism>
<dbReference type="EMBL" id="CAJJDM010000002">
    <property type="protein sequence ID" value="CAD8043914.1"/>
    <property type="molecule type" value="Genomic_DNA"/>
</dbReference>
<dbReference type="AlphaFoldDB" id="A0A8S1JNU1"/>
<gene>
    <name evidence="1" type="ORF">PPRIM_AZ9-3.1.T0050570</name>
</gene>
<evidence type="ECO:0000313" key="2">
    <source>
        <dbReference type="Proteomes" id="UP000688137"/>
    </source>
</evidence>
<name>A0A8S1JNU1_PARPR</name>
<keyword evidence="2" id="KW-1185">Reference proteome</keyword>
<reference evidence="1" key="1">
    <citation type="submission" date="2021-01" db="EMBL/GenBank/DDBJ databases">
        <authorList>
            <consortium name="Genoscope - CEA"/>
            <person name="William W."/>
        </authorList>
    </citation>
    <scope>NUCLEOTIDE SEQUENCE</scope>
</reference>
<dbReference type="Proteomes" id="UP000688137">
    <property type="component" value="Unassembled WGS sequence"/>
</dbReference>
<evidence type="ECO:0000313" key="1">
    <source>
        <dbReference type="EMBL" id="CAD8043914.1"/>
    </source>
</evidence>
<protein>
    <submittedName>
        <fullName evidence="1">Uncharacterized protein</fullName>
    </submittedName>
</protein>